<dbReference type="CDD" id="cd08953">
    <property type="entry name" value="KR_2_SDR_x"/>
    <property type="match status" value="3"/>
</dbReference>
<dbReference type="Pfam" id="PF02801">
    <property type="entry name" value="Ketoacyl-synt_C"/>
    <property type="match status" value="4"/>
</dbReference>
<feature type="active site" description="Proton donor; for dehydratase activity" evidence="14">
    <location>
        <position position="4607"/>
    </location>
</feature>
<evidence type="ECO:0000256" key="6">
    <source>
        <dbReference type="ARBA" id="ARBA00022490"/>
    </source>
</evidence>
<dbReference type="SMART" id="SM01294">
    <property type="entry name" value="PKS_PP_betabranch"/>
    <property type="match status" value="2"/>
</dbReference>
<evidence type="ECO:0000256" key="1">
    <source>
        <dbReference type="ARBA" id="ARBA00001957"/>
    </source>
</evidence>
<evidence type="ECO:0000256" key="3">
    <source>
        <dbReference type="ARBA" id="ARBA00004496"/>
    </source>
</evidence>
<feature type="region of interest" description="C-terminal hotdog fold" evidence="14">
    <location>
        <begin position="6086"/>
        <end position="6238"/>
    </location>
</feature>
<feature type="active site" description="Proton donor; for dehydratase activity" evidence="14">
    <location>
        <position position="6151"/>
    </location>
</feature>
<feature type="domain" description="Carrier" evidence="16">
    <location>
        <begin position="5208"/>
        <end position="5284"/>
    </location>
</feature>
<dbReference type="SUPFAM" id="SSF53335">
    <property type="entry name" value="S-adenosyl-L-methionine-dependent methyltransferases"/>
    <property type="match status" value="1"/>
</dbReference>
<keyword evidence="10" id="KW-0521">NADP</keyword>
<comment type="pathway">
    <text evidence="4">Antibiotic biosynthesis; bacillaene biosynthesis.</text>
</comment>
<dbReference type="Pfam" id="PF13193">
    <property type="entry name" value="AMP-binding_C"/>
    <property type="match status" value="1"/>
</dbReference>
<dbReference type="PROSITE" id="PS00012">
    <property type="entry name" value="PHOSPHOPANTETHEINE"/>
    <property type="match status" value="3"/>
</dbReference>
<evidence type="ECO:0000256" key="11">
    <source>
        <dbReference type="ARBA" id="ARBA00023054"/>
    </source>
</evidence>
<keyword evidence="6" id="KW-0963">Cytoplasm</keyword>
<dbReference type="SMART" id="SM00826">
    <property type="entry name" value="PKS_DH"/>
    <property type="match status" value="3"/>
</dbReference>
<dbReference type="Pfam" id="PF08242">
    <property type="entry name" value="Methyltransf_12"/>
    <property type="match status" value="1"/>
</dbReference>
<dbReference type="GO" id="GO:0004315">
    <property type="term" value="F:3-oxoacyl-[acyl-carrier-protein] synthase activity"/>
    <property type="evidence" value="ECO:0007669"/>
    <property type="project" value="InterPro"/>
</dbReference>
<dbReference type="SMART" id="SM00825">
    <property type="entry name" value="PKS_KS"/>
    <property type="match status" value="4"/>
</dbReference>
<dbReference type="EMBL" id="CP039340">
    <property type="protein sequence ID" value="QCX50939.1"/>
    <property type="molecule type" value="Genomic_DNA"/>
</dbReference>
<dbReference type="NCBIfam" id="TIGR01733">
    <property type="entry name" value="AA-adenyl-dom"/>
    <property type="match status" value="1"/>
</dbReference>
<geneLocation type="plasmid" evidence="20">
    <name>puw386</name>
</geneLocation>
<evidence type="ECO:0000313" key="20">
    <source>
        <dbReference type="Proteomes" id="UP000310553"/>
    </source>
</evidence>
<dbReference type="Gene3D" id="3.40.50.150">
    <property type="entry name" value="Vaccinia Virus protein VP39"/>
    <property type="match status" value="1"/>
</dbReference>
<comment type="function">
    <text evidence="13">Involved in production of the polyketide antibiotic thailandamide.</text>
</comment>
<dbReference type="Gene3D" id="1.10.1200.10">
    <property type="entry name" value="ACP-like"/>
    <property type="match status" value="5"/>
</dbReference>
<dbReference type="InterPro" id="IPR016039">
    <property type="entry name" value="Thiolase-like"/>
</dbReference>
<feature type="region of interest" description="Disordered" evidence="15">
    <location>
        <begin position="5283"/>
        <end position="5311"/>
    </location>
</feature>
<evidence type="ECO:0000256" key="8">
    <source>
        <dbReference type="ARBA" id="ARBA00022679"/>
    </source>
</evidence>
<name>A0AA92EFB3_RALSL</name>
<feature type="active site" description="Proton donor; for dehydratase activity" evidence="14">
    <location>
        <position position="2646"/>
    </location>
</feature>
<dbReference type="GO" id="GO:0004312">
    <property type="term" value="F:fatty acid synthase activity"/>
    <property type="evidence" value="ECO:0007669"/>
    <property type="project" value="TreeGrafter"/>
</dbReference>
<dbReference type="Pfam" id="PF22336">
    <property type="entry name" value="RhiE-like_linker"/>
    <property type="match status" value="3"/>
</dbReference>
<dbReference type="SUPFAM" id="SSF47336">
    <property type="entry name" value="ACP-like"/>
    <property type="match status" value="5"/>
</dbReference>
<evidence type="ECO:0000256" key="15">
    <source>
        <dbReference type="SAM" id="MobiDB-lite"/>
    </source>
</evidence>
<dbReference type="InterPro" id="IPR014031">
    <property type="entry name" value="Ketoacyl_synth_C"/>
</dbReference>
<evidence type="ECO:0000259" key="16">
    <source>
        <dbReference type="PROSITE" id="PS50075"/>
    </source>
</evidence>
<dbReference type="PROSITE" id="PS52004">
    <property type="entry name" value="KS3_2"/>
    <property type="match status" value="4"/>
</dbReference>
<dbReference type="InterPro" id="IPR057326">
    <property type="entry name" value="KR_dom"/>
</dbReference>
<dbReference type="InterPro" id="IPR000873">
    <property type="entry name" value="AMP-dep_synth/lig_dom"/>
</dbReference>
<keyword evidence="5" id="KW-0596">Phosphopantetheine</keyword>
<dbReference type="Pfam" id="PF00109">
    <property type="entry name" value="ketoacyl-synt"/>
    <property type="match status" value="4"/>
</dbReference>
<dbReference type="SMART" id="SM00822">
    <property type="entry name" value="PKS_KR"/>
    <property type="match status" value="3"/>
</dbReference>
<evidence type="ECO:0000256" key="2">
    <source>
        <dbReference type="ARBA" id="ARBA00003299"/>
    </source>
</evidence>
<feature type="domain" description="Carrier" evidence="16">
    <location>
        <begin position="529"/>
        <end position="604"/>
    </location>
</feature>
<feature type="domain" description="Carrier" evidence="16">
    <location>
        <begin position="5123"/>
        <end position="5196"/>
    </location>
</feature>
<keyword evidence="11" id="KW-0175">Coiled coil</keyword>
<dbReference type="InterPro" id="IPR013968">
    <property type="entry name" value="PKS_KR"/>
</dbReference>
<dbReference type="PANTHER" id="PTHR43775:SF37">
    <property type="entry name" value="SI:DKEY-61P9.11"/>
    <property type="match status" value="1"/>
</dbReference>
<feature type="domain" description="Ketosynthase family 3 (KS3)" evidence="17">
    <location>
        <begin position="1808"/>
        <end position="2250"/>
    </location>
</feature>
<sequence>MDRHESKIIAGWNDTHWDYPLDRCLHQLIEAQVERSPDAVAVRFDGQALSYRELNRRANRLAHGLRALGIGRDSVVGVQMERSVELIVALLATLKAGGAYLPLDPGHPEARLALMIEDAAVTVMLTQQRFRHRLAAHAGEVLCLDDPGQEALLGGDDNPAPINEPEDLAYILYTSGSTGRPKGCMLPHRAICNRLLWMQRHYDVGAADRILQKTPYTFDVSVWELFLPLLSGACLVMARPEGHKDAHYLVECIQAERITLCHFVPSMLRFFLKHPAVSACRSLQKVFVSGEALPHDLLLQFRQRLTAGLHNLYGPTEAAVDVTCWPCEPREDQRVPIGRPIDNIQIHILDAEARPVAIGETGELCIGGIGLARGYLNRPELTAEKFIRDPFSDQAGARLYRTGDQARFLGNGEIELLGRFDSQVKLRGFRIELGEIESTLRNHPAIDDAVVLVKDSGSDDPKLAAFVAAQGLDRKAVRDFVKSRLPEYMVPNLVHFVDRIPVTAHGKADRKALLAGDAGAVAQPPAPAMDPQALSAWLQQYFVEALGVAGLAVDDDLFDQGATSFTLVQAVHRIQQQYQVALPVDVFLEQPTIAAVAAHILDAKGTVPGEADPVPSNAAPVCRQAADDPIPLDPVSFDPRAYRRPAGGSPANLERLGGLLSLLREASLDGQGKYLYSSAGGLNAVQCYLYAAEGRIDGLAGGVYYYQPRLNRLLPVSVPARLDPHILRPEQRAQLDEAGFALFLIAETDAIAPIYNSAAPSLLVLEAGYIEQLLLSRQADFGIALAPAYGVDFAAIAELFRLRPSHRFLHCLIEGTAPAVQAGDGRALNAHWRRPGPVFADFLKDKNHGFALPSREELAQLHQEQRQIRHDLPAQGDGVIALPATPIRADALRLRAAKRQYDSGPPSLGQLSRLLSLLRPDENDRRLYGADSGPALKIYLHLAEHDAPQGCRGLHLPGGIYRYHGDRHSLSRIGEGDPAAINGCYTPFNRQHANQARLRIFIIAGRAPAYGDESRYFTLLQAGRIGQLLLERQGEFGIGLCPIGSMYFDKIRDAFALDAGDDLVHSFVGGAVAQSLPADWPRLEVSETAQVTRVVQEAPEAPEAPEDDKHVDRDAMAIIGISGRYPGAADPEALWRNLSAGRSTIGTLSREALLNGGDATDDSPRWAVGALAGKHLFDPLLFRMTPAEARTLDPQERLFLQAVWHCLEDSGHTAAGLRRQAGRIGVFVGAMWGDYQQFPPTEQGGRTTSFLSAIANRVSFFNDFNGPSVVVDTSCSSAMTALHFACNSIRQGECRAAIVGGVNLVSHPSHLELLTSLALLSRDRHAHPFGRDADGWVVGEGIGALLVRPLEDAVRQGDRILGVIRATAIGHGGKTARYGAPHADSQAMSMRRVLEQAALSAEAIGYVEAAAPGASLADGAEFAAIGKVFGGTPRNDAPLMVGSIKANIGHLESASALSQITKVLMQLKHRQIAPTLGCDPLSPMIRPEAGCLAIADRLSEWRGPRRALINAFGASGSGGHLILEAPPQQAPARPSEGPWLFPFAAASREQLDQLVAAFAEALQTGQLDDDALGDISYTLCTGRVALNHRLAVVAGSRDELAGLLNGRQPEALSRGSLGREPQPDRIEPDLRGLDHQALAAIAGEWVAGKSSLAEIARHEHRRVALPVYPFAAVDCHIATPAASGISDAPPPMRDAPLQRALEDHLKRQFSEVSAIPVSGIDCEETFDRYGLTSLMITALNQRLAQSFGELSTTLFFEYRSIAALAGYFAAEHPLRSRQALGIRASAERPAPAVRTQHRPAGSRRQARDEPIAIIGLAGRFPGAADIDSFWDNLRNGVDSIREIPAERWEHGQYYSSDRSLKGKINTRWGGFIDDVDRFDPLFFNISPRDAERMDPQERVFLETAWQALEDAGYDRAALQRHYQGEMGVFVGVMHGEYLLYTRSPAADCTDDAVDASFGSIANRVSYVFDCNGPSMAVDTICSSSLTALHLAVESLRRGECQLALAGGVNLSLHPNKYFIQSQLTMSSSDGCCRSFGEGGDGFVPGEGVGAVLLKPLSRAEADGDNIHGVIRATSINHNGKTHGYTVPSPNAQGAMIAESLDKAGMDPRELSYIEAHGTGTALGDPIEITGLQLGFARRSATLGSEAAPVRQCAVGSVKSNIGHLESAAGIAGVAKVLLQFKHRQLAPSLHSKRLNPGIPFADSPFYVPQQLEAWRQPVLNLDGREQAYPRVASVSSFGSGGSNGHVILAEYRAPLRDDEVAGQAAMIPLSARTPAQLRQQAERLQQCLQRAGAGGMLPRLADLAFTLQQGREAMECRLAFCASSIDALQDRLARSIERLARQPEQTGTFDGIHVGRVKDNKAAMSVLAHDEDMAATLAAWADKGKFDKLLELWVKGLALDWSAMEQSRGAARRISLPGYPFARERTWVSGTSHFPHTVRHGGEERVHPLLHANVSDLSQQKFVSVFSGDEFFLRDHRVHGHKVLPGVAYLEMAREAVSRSLGESAPAGVLTLRNLVWSQPVTIEAPSGDPAEVEIRIDSLDEHRLAFGVLERKSQTMCCQGEAVWSEEPGEPPASLATLQSAIRGQVLEADALYRLFDGMAIHYGPGHRSVQALRIDGDQVLAQIALPQALACGHERFVLHPSLMDGALQATAGLLVADPIGQGLAPGLKQTWVPFALDRLQLGGAGLGAQAWAWVRHCAGRAEAGQATFDLDLYNERGEHCVALRALALREMKKPSALEAMLDDRPERDCYLVEKWQRFSPQNLAPPSGRLLLIGNDPEGHRQLTARYPQAVALLLDGSESVEQLMEQLRRAGPAEHLVWLAPAVPVQDANVEGMVRAQQGGVLACFRLIKALLALELDQRPLAWTVITRGALAVFGEAGGRHQAMAEPVSPVHAGVHGLIGAMAKEYSHWRVRLVDLPAGDAWPSLDLLSLPADPRGDALACRNDVWYRQYLAPCLPPSEPRAEGAAEGAEPAVAVGSLYRDGGVYLVVGGAGGIGRLWSEYLIRTRRAQLIWLGRREQNSQIDTAIAELARLGPAPRYIRADAGNHAALREAVAQVCAEYGTIHGVVHAAIQLQDQSLARMDQPRFAAGLAAKVDVCVRLAEVFEHQPLDFMLFFSSLQCFTKSAGQSNYAAGCTFKNTFAHYLAQQRAYPVKVINWGYWGHVGSVASEDYRRRMAEAGLGSIEGEPAMAALETLLAGPLSQLTFLRTSRRLADAFSGLALPAHPAGPFGEYGEMRAQAYPSLVARIQERLAVDSNGVRTAMQQVAAEKAAIDDLQGRLLYAQLRQLGWFGREREVIDEVKQRSGLTPMYDRWIDKSLNELAQRGYLQLEGGARPAAYRVVDPQPPALESLWAEWAAHRPDWLERASLKAEVILAEATLRVLPEILTGRMAATDVLFPDASMAMVEGIYQHNPVSDFFNDVMLDAMVEFVRGRLEQAPQTPIRILEIGAGTGGTSARAFEKLRPYQRHIGAYCYTDVSQAFLMHARQVYGPGAPYLDYQLFDVDRPLAEQGIRIGGYDVVIATNVLHATPDLRRAVKNAKAALKPNGLVMINEIGRNGLFTHLTFGLLKGWWLFGDADLRQPGGPALAPKQWKRVLESEGYRHVHFPALADHDLGQQIVIAESNGVIWQDRRSGPEPSKAVVPKGPAVPASRPQQRSVAAVPAGEVTRPVLKDQTVRYLKQVVGGLFKIRPDQIDAREPLETYGIDSILVVQLTNLLRDKLSGINSTLFFEYQTIDALADHFVASQPAQLMALLGLDRAAAGEPPAQAGTVSPPAEPVAGRRLAAGMPRRAPREPRGTDVAIIGLAGRYANADNVDELWQRLKNGESCIDEVPAARWDWRPYFDPTPGTKGRIYTRWGGFIREIDKFDPLFFRISPREAEKMDPQERLFLEEAYHCIGDAGYTPAGLAERYRVGVFVGVMNGTYARQSSYWSVANRVSYQFNFQGPSLAVDTACSSSLTAIHLALESLHGGVSDCVLVGGVNLVVDPVHYLGLTGMKMLSPGKRCKAFGIDADGFVAGEGVGALLLKPLARAEADGDRIYGVIKGSMINAGGKTNGYTVPNPLAQSRLVADSLARAGVDARAVSYVEAHGTGTALGDPIEIAGLTRAFSAGAGTPAKQSCAIGSIKSNLGHCESAAGIAGVTKVLLQLRHRQLAPSLHAGEPNPEIDFANSPFVVQQSLAEWHRPTVELDGRSQECKRIATVSSFGAGGANAHVVIEEYEDNRPRPVIAVSAQRPAIIPLSARTDAQLLLQARLLLGTLEREALGDADLPALAYTLQVGREAMEHRLGLSATSMAELKTRLRGWIDAPSRGAPDGGRLKAHDKANDKAPAPFADADAQTVMAGWIDRGEHGKLIEGWVNGLTPDWRRMYREGAPVPISLPVYPFARERYWHSQDEPVPPAAGETRQIDPLLHRNVSDLRGLRYLSRFSGHERFLAGHRIDGRGVLPGAAMIGMIRAALIDASGGTLPAGKALVIRDLSWSLPFSVDAANNGELFLELAAQPDDECRVGIYSYDRAGQLQLHCRARAGAGVAQAEALDFIAADARPVDVEACYRRFAAMGIEYGESHRRIRSAQRQGDQVLARIALEDADTPVGEHGANDPGLLDAALQGCMALLLDELEARPVRLLPEGLAECVWFGNIPATLQVWIRRAGRTTDGHRFDLALFDENGRCCAILRQLSFKTVSAGGGGLLCQGQWRDAEPVAATDAPAVFPPASRLALILGRHPAFAGLPERLQAHGIPCRTLPADDYQQAALALAGALKPLLSAGHAGLVQLVIPEADPQGHRGLGGLLCSVSREQPALIGQLIEVSAGLDAPQLARQLAAEAVAPGERRLRYRSEAGALRRQALAWHPRPLGNDPVPWRPDGVYLVTGGLGGVGMILARAIKDAAPGATVVLCGRTQVSAPAVAGKLARLGAGFDYRCVDLGDAGQVERLIAGIVAEHGGLHGILHCAGIARDALLVHKPREDFDAVFAAKVAGVRHLDQSSATLALDCFVLCSSVASVLGNAGQCDYAAANGYLDAFAGLRNRQVAAGARHGRTLAINWPLWREGGMQMSEAARRALAESTGIEAMDSATGIQALYQALQSDADQLMVLAGDRNKLTALLSRAPASAAAATAFAGGGDVLAGLRRLLADTVKITESRLDNDVPFETYGIDSLMVMDMTAALEKRFGPLSKTLFFEYPSLQSLADHLAARLPQAPVAGQAAPASRNTLLVELRALLASTARTPLERIDDEQCFEQYGIDSLAIMEMTRRLGKRFGALPPTLLFEYSSVRRLAEYLASRPPEPQNAGASAAPREAVPPMTAGSPAGNRQHRRLFDAAANAVESPVRPGRERDDIAIVGIAGRYPEAEDLAAFWRNLRDGRNSIREIPADRWDWRDYYSEDRSERGVHNSKWGGFIDGVDQFDPLFFNIAPLEAELIDPQERLFLQIAWAAMEDAGYCRRIGVEPADDSRQVGVYVGVMYGEYQLFGAEASLRGQRMGFAGCTASIANRVSFCLNLLGPSMTVDSMCSSSLTAIHLACQDLRSGRTSMAIAGGVNLTMHPNKYLMLSRGQFISNQGHCASFGEGGDGYVPGEGVGAVVLKRLADAERDGDHVYGVIRGSYLNHGGKSTGYSVPNPRAQQAAIRGALQDAGVDPAEVGYIEAHGTGTRLGDPIEIAGLANALGAREAGQPCWIGSVKSNIGHCEAAAGIAGLTKVLLQLKHQQIAPSLHSQTLNPLIDFAATPFEVNQRLRPWPRPLRDGQAIQRIAGLSSFGAGGSNGHLIVAEYREAKPPAGADSKAEMILLSAREPAQLRQIAGRLLARLEHPQPMDSLAAIAYTLQVGREAMEHRAAFIAGEMASLLDALRRFAGGDSHGWICGETATAGARIEQFKTRFQAQWREQLSTLFADGERQQLLALWSEGLSIDWAALWAASGERRQRISLPGYPFATSRYWAPTGDGQPVPVPVPLHPLLHRNQSGFDRQQFLTVFSGDEPWLRDHRVGGCKTLPGAACLEMIRVAVAHSLAGGEAGPMVIEQLNWLAPLTVDAQPRGMRVRLTRVDGRIDIALSGHDGALPVLHCQARVTAGLLPSEGRIDLPHWLGRDWPCRLDGGEVYRHFDAMGLDYGDSHRGIRRLMVAEQGGRREVLAELALDGALPGAADAWWLDPGITDSALQAAIGMLLPLDGEAAAPASPWLPFALERLEIIAPCQRRMWAVLHNDAADNPDGRIDIDLCDGLGRICARVLGLRARPRRADAMPAAAAAAAGAADRAASPPPSEARRLLAPIWSVVNGEGREGGDHRGTALIFGVTPVRRPAWVERYPAAVLARETDGSEAGYAAELSARSDLDEVIWLAPPGDDASVGSPALIAAQQHGVLALFRLIKALLSLGYGRRPLRLTLVTEQAVRALPGESCRPAHAAVHGLAGSLAKEYPHWRVQLADVPDGQLAQLAQLARAPFDRVASGELLVLRQQRWWRRQLAQVTGDAPAAGLPVYRDGGVYVVIGGAGGIGSVWSRHVISRHRARVIWIGRRAPDPALEAKLDELTALSLRHNAPAPVYLQADAADAQQLGEARRQIVERFGEVNGVVHSAIVLKDQSLASMEEPTFTRVLNAKAATSVALARTFAEGAASLDFVLFFSSMMSFTTAAGQSNYAAGCTFADAFADRLRADWSCPVKVINWGYWGRVGAVSDAHYRDRMAALGLGSIEPEDGMQALAQLLGGALDQLALLKTLHSEAVDGLDSLAGLLSSEHIQRYPGHHGGTAAMRDRLEARLAALTPPPGAASDKDPTVDGRQTRRKEIETC</sequence>
<feature type="domain" description="Ketosynthase family 3 (KS3)" evidence="17">
    <location>
        <begin position="5335"/>
        <end position="5767"/>
    </location>
</feature>
<dbReference type="Gene3D" id="3.40.50.720">
    <property type="entry name" value="NAD(P)-binding Rossmann-like Domain"/>
    <property type="match status" value="3"/>
</dbReference>
<dbReference type="Pfam" id="PF21089">
    <property type="entry name" value="PKS_DH_N"/>
    <property type="match status" value="3"/>
</dbReference>
<feature type="region of interest" description="C-terminal hotdog fold" evidence="14">
    <location>
        <begin position="4546"/>
        <end position="4691"/>
    </location>
</feature>
<feature type="domain" description="PKS/mFAS DH" evidence="18">
    <location>
        <begin position="5951"/>
        <end position="6238"/>
    </location>
</feature>
<evidence type="ECO:0000256" key="13">
    <source>
        <dbReference type="ARBA" id="ARBA00054155"/>
    </source>
</evidence>
<dbReference type="InterPro" id="IPR036736">
    <property type="entry name" value="ACP-like_sf"/>
</dbReference>
<dbReference type="CDD" id="cd17646">
    <property type="entry name" value="A_NRPS_AB3403-like"/>
    <property type="match status" value="1"/>
</dbReference>
<evidence type="ECO:0000256" key="4">
    <source>
        <dbReference type="ARBA" id="ARBA00004789"/>
    </source>
</evidence>
<keyword evidence="19" id="KW-0614">Plasmid</keyword>
<dbReference type="FunFam" id="2.30.38.10:FF:000001">
    <property type="entry name" value="Non-ribosomal peptide synthetase PvdI"/>
    <property type="match status" value="1"/>
</dbReference>
<dbReference type="PROSITE" id="PS52019">
    <property type="entry name" value="PKS_MFAS_DH"/>
    <property type="match status" value="3"/>
</dbReference>
<dbReference type="InterPro" id="IPR020841">
    <property type="entry name" value="PKS_Beta-ketoAc_synthase_dom"/>
</dbReference>
<dbReference type="InterPro" id="IPR036291">
    <property type="entry name" value="NAD(P)-bd_dom_sf"/>
</dbReference>
<feature type="active site" description="Proton acceptor; for dehydratase activity" evidence="14">
    <location>
        <position position="4440"/>
    </location>
</feature>
<dbReference type="InterPro" id="IPR054514">
    <property type="entry name" value="RhiE-like_linker"/>
</dbReference>
<feature type="domain" description="Ketosynthase family 3 (KS3)" evidence="17">
    <location>
        <begin position="3800"/>
        <end position="4221"/>
    </location>
</feature>
<protein>
    <submittedName>
        <fullName evidence="19">Amino acid adenylation domain-containing protein</fullName>
    </submittedName>
</protein>
<feature type="active site" description="Proton acceptor; for dehydratase activity" evidence="14">
    <location>
        <position position="2476"/>
    </location>
</feature>
<feature type="region of interest" description="Disordered" evidence="15">
    <location>
        <begin position="3634"/>
        <end position="3657"/>
    </location>
</feature>
<dbReference type="CDD" id="cd02440">
    <property type="entry name" value="AdoMet_MTases"/>
    <property type="match status" value="1"/>
</dbReference>
<dbReference type="GO" id="GO:0006633">
    <property type="term" value="P:fatty acid biosynthetic process"/>
    <property type="evidence" value="ECO:0007669"/>
    <property type="project" value="InterPro"/>
</dbReference>
<reference evidence="19 20" key="1">
    <citation type="submission" date="2019-04" db="EMBL/GenBank/DDBJ databases">
        <title>Complete Genome of UW386 and Higher Quality Genome of UW700.</title>
        <authorList>
            <person name="Jacobs J."/>
            <person name="Perez A."/>
            <person name="Steidl O."/>
            <person name="Allen C."/>
        </authorList>
    </citation>
    <scope>NUCLEOTIDE SEQUENCE [LARGE SCALE GENOMIC DNA]</scope>
    <source>
        <strain evidence="19 20">UW386</strain>
        <plasmid evidence="20">puw386</plasmid>
    </source>
</reference>
<dbReference type="InterPro" id="IPR010071">
    <property type="entry name" value="AA_adenyl_dom"/>
</dbReference>
<dbReference type="InterPro" id="IPR025110">
    <property type="entry name" value="AMP-bd_C"/>
</dbReference>
<dbReference type="PANTHER" id="PTHR43775">
    <property type="entry name" value="FATTY ACID SYNTHASE"/>
    <property type="match status" value="1"/>
</dbReference>
<evidence type="ECO:0000256" key="7">
    <source>
        <dbReference type="ARBA" id="ARBA00022553"/>
    </source>
</evidence>
<feature type="region of interest" description="N-terminal hotdog fold" evidence="14">
    <location>
        <begin position="2447"/>
        <end position="2570"/>
    </location>
</feature>
<dbReference type="Pfam" id="PF22621">
    <property type="entry name" value="CurL-like_PKS_C"/>
    <property type="match status" value="1"/>
</dbReference>
<feature type="domain" description="PKS/mFAS DH" evidence="18">
    <location>
        <begin position="4411"/>
        <end position="4691"/>
    </location>
</feature>
<dbReference type="InterPro" id="IPR009081">
    <property type="entry name" value="PP-bd_ACP"/>
</dbReference>
<dbReference type="Gene3D" id="3.30.300.30">
    <property type="match status" value="1"/>
</dbReference>
<evidence type="ECO:0000259" key="18">
    <source>
        <dbReference type="PROSITE" id="PS52019"/>
    </source>
</evidence>
<dbReference type="InterPro" id="IPR045851">
    <property type="entry name" value="AMP-bd_C_sf"/>
</dbReference>
<evidence type="ECO:0000256" key="12">
    <source>
        <dbReference type="ARBA" id="ARBA00023268"/>
    </source>
</evidence>
<feature type="region of interest" description="Disordered" evidence="15">
    <location>
        <begin position="1786"/>
        <end position="1806"/>
    </location>
</feature>
<dbReference type="InterPro" id="IPR050091">
    <property type="entry name" value="PKS_NRPS_Biosynth_Enz"/>
</dbReference>
<evidence type="ECO:0000259" key="17">
    <source>
        <dbReference type="PROSITE" id="PS52004"/>
    </source>
</evidence>
<feature type="region of interest" description="C-terminal hotdog fold" evidence="14">
    <location>
        <begin position="2585"/>
        <end position="2739"/>
    </location>
</feature>
<feature type="domain" description="Carrier" evidence="16">
    <location>
        <begin position="3673"/>
        <end position="3749"/>
    </location>
</feature>
<dbReference type="Gene3D" id="1.10.1240.100">
    <property type="match status" value="4"/>
</dbReference>
<dbReference type="InterPro" id="IPR049551">
    <property type="entry name" value="PKS_DH_C"/>
</dbReference>
<dbReference type="CDD" id="cd02142">
    <property type="entry name" value="McbC_SagB-like_oxidoreductase"/>
    <property type="match status" value="2"/>
</dbReference>
<dbReference type="PROSITE" id="PS00455">
    <property type="entry name" value="AMP_BINDING"/>
    <property type="match status" value="1"/>
</dbReference>
<dbReference type="FunFam" id="3.40.50.12780:FF:000012">
    <property type="entry name" value="Non-ribosomal peptide synthetase"/>
    <property type="match status" value="1"/>
</dbReference>
<dbReference type="InterPro" id="IPR020807">
    <property type="entry name" value="PKS_DH"/>
</dbReference>
<dbReference type="FunFam" id="1.10.1240.100:FF:000001">
    <property type="entry name" value="Polyketide synthase/nonribosomal peptide synthetase hybrid RzxA"/>
    <property type="match status" value="1"/>
</dbReference>
<keyword evidence="9" id="KW-0677">Repeat</keyword>
<comment type="function">
    <text evidence="2">Involved in some intermediate steps for the synthesis of the antibiotic polyketide bacillaene which is involved in secondary metabolism.</text>
</comment>
<feature type="region of interest" description="Disordered" evidence="15">
    <location>
        <begin position="6755"/>
        <end position="6781"/>
    </location>
</feature>
<dbReference type="PROSITE" id="PS00606">
    <property type="entry name" value="KS3_1"/>
    <property type="match status" value="1"/>
</dbReference>
<evidence type="ECO:0000256" key="14">
    <source>
        <dbReference type="PROSITE-ProRule" id="PRU01363"/>
    </source>
</evidence>
<dbReference type="Pfam" id="PF08659">
    <property type="entry name" value="KR"/>
    <property type="match status" value="3"/>
</dbReference>
<dbReference type="InterPro" id="IPR042104">
    <property type="entry name" value="PKS_dehydratase_sf"/>
</dbReference>
<dbReference type="FunFam" id="3.40.50.980:FF:000002">
    <property type="entry name" value="Enterobactin synthetase component F"/>
    <property type="match status" value="1"/>
</dbReference>
<dbReference type="GO" id="GO:0005737">
    <property type="term" value="C:cytoplasm"/>
    <property type="evidence" value="ECO:0007669"/>
    <property type="project" value="UniProtKB-SubCell"/>
</dbReference>
<evidence type="ECO:0000313" key="19">
    <source>
        <dbReference type="EMBL" id="QCX50939.1"/>
    </source>
</evidence>
<dbReference type="SUPFAM" id="SSF55469">
    <property type="entry name" value="FMN-dependent nitroreductase-like"/>
    <property type="match status" value="1"/>
</dbReference>
<comment type="subcellular location">
    <subcellularLocation>
        <location evidence="3">Cytoplasm</location>
    </subcellularLocation>
</comment>
<dbReference type="InterPro" id="IPR029063">
    <property type="entry name" value="SAM-dependent_MTases_sf"/>
</dbReference>
<dbReference type="Gene3D" id="3.40.50.980">
    <property type="match status" value="2"/>
</dbReference>
<feature type="domain" description="Ketosynthase family 3 (KS3)" evidence="17">
    <location>
        <begin position="1113"/>
        <end position="1525"/>
    </location>
</feature>
<dbReference type="InterPro" id="IPR020806">
    <property type="entry name" value="PKS_PP-bd"/>
</dbReference>
<organism evidence="19 20">
    <name type="scientific">Ralstonia solanacearum</name>
    <name type="common">Pseudomonas solanacearum</name>
    <dbReference type="NCBI Taxonomy" id="305"/>
    <lineage>
        <taxon>Bacteria</taxon>
        <taxon>Pseudomonadati</taxon>
        <taxon>Pseudomonadota</taxon>
        <taxon>Betaproteobacteria</taxon>
        <taxon>Burkholderiales</taxon>
        <taxon>Burkholderiaceae</taxon>
        <taxon>Ralstonia</taxon>
        <taxon>Ralstonia solanacearum species complex</taxon>
    </lineage>
</organism>
<evidence type="ECO:0000256" key="5">
    <source>
        <dbReference type="ARBA" id="ARBA00022450"/>
    </source>
</evidence>
<feature type="active site" description="Proton acceptor; for dehydratase activity" evidence="14">
    <location>
        <position position="5980"/>
    </location>
</feature>
<feature type="region of interest" description="N-terminal hotdog fold" evidence="14">
    <location>
        <begin position="4411"/>
        <end position="4536"/>
    </location>
</feature>
<dbReference type="InterPro" id="IPR014030">
    <property type="entry name" value="Ketoacyl_synth_N"/>
</dbReference>
<dbReference type="Gene3D" id="3.40.109.10">
    <property type="entry name" value="NADH Oxidase"/>
    <property type="match status" value="2"/>
</dbReference>
<dbReference type="InterPro" id="IPR013217">
    <property type="entry name" value="Methyltransf_12"/>
</dbReference>
<dbReference type="FunFam" id="3.40.50.150:FF:000650">
    <property type="entry name" value="Polyketide synthase RzxC"/>
    <property type="match status" value="1"/>
</dbReference>
<dbReference type="Proteomes" id="UP000310553">
    <property type="component" value="Plasmid pUW386"/>
</dbReference>
<dbReference type="Gene3D" id="2.30.38.10">
    <property type="entry name" value="Luciferase, Domain 3"/>
    <property type="match status" value="1"/>
</dbReference>
<dbReference type="InterPro" id="IPR049900">
    <property type="entry name" value="PKS_mFAS_DH"/>
</dbReference>
<feature type="compositionally biased region" description="Basic and acidic residues" evidence="15">
    <location>
        <begin position="4319"/>
        <end position="4329"/>
    </location>
</feature>
<dbReference type="SUPFAM" id="SSF53901">
    <property type="entry name" value="Thiolase-like"/>
    <property type="match status" value="4"/>
</dbReference>
<feature type="compositionally biased region" description="Basic and acidic residues" evidence="15">
    <location>
        <begin position="6762"/>
        <end position="6781"/>
    </location>
</feature>
<dbReference type="PROSITE" id="PS50075">
    <property type="entry name" value="CARRIER"/>
    <property type="match status" value="4"/>
</dbReference>
<comment type="cofactor">
    <cofactor evidence="1">
        <name>pantetheine 4'-phosphate</name>
        <dbReference type="ChEBI" id="CHEBI:47942"/>
    </cofactor>
</comment>
<dbReference type="InterPro" id="IPR018201">
    <property type="entry name" value="Ketoacyl_synth_AS"/>
</dbReference>
<dbReference type="Gene3D" id="3.10.129.110">
    <property type="entry name" value="Polyketide synthase dehydratase"/>
    <property type="match status" value="3"/>
</dbReference>
<dbReference type="FunFam" id="3.40.50.980:FF:000001">
    <property type="entry name" value="Non-ribosomal peptide synthetase"/>
    <property type="match status" value="1"/>
</dbReference>
<keyword evidence="7" id="KW-0597">Phosphoprotein</keyword>
<dbReference type="GO" id="GO:0071770">
    <property type="term" value="P:DIM/DIP cell wall layer assembly"/>
    <property type="evidence" value="ECO:0007669"/>
    <property type="project" value="TreeGrafter"/>
</dbReference>
<dbReference type="InterPro" id="IPR006162">
    <property type="entry name" value="Ppantetheine_attach_site"/>
</dbReference>
<feature type="domain" description="PKS/mFAS DH" evidence="18">
    <location>
        <begin position="2447"/>
        <end position="2739"/>
    </location>
</feature>
<keyword evidence="8" id="KW-0808">Transferase</keyword>
<dbReference type="InterPro" id="IPR049552">
    <property type="entry name" value="PKS_DH_N"/>
</dbReference>
<dbReference type="SUPFAM" id="SSF56801">
    <property type="entry name" value="Acetyl-CoA synthetase-like"/>
    <property type="match status" value="1"/>
</dbReference>
<dbReference type="FunFam" id="3.40.47.10:FF:000019">
    <property type="entry name" value="Polyketide synthase type I"/>
    <property type="match status" value="3"/>
</dbReference>
<evidence type="ECO:0000256" key="10">
    <source>
        <dbReference type="ARBA" id="ARBA00022857"/>
    </source>
</evidence>
<dbReference type="Pfam" id="PF00501">
    <property type="entry name" value="AMP-binding"/>
    <property type="match status" value="1"/>
</dbReference>
<proteinExistence type="predicted"/>
<dbReference type="Pfam" id="PF14765">
    <property type="entry name" value="PS-DH"/>
    <property type="match status" value="3"/>
</dbReference>
<evidence type="ECO:0000256" key="9">
    <source>
        <dbReference type="ARBA" id="ARBA00022737"/>
    </source>
</evidence>
<keyword evidence="12" id="KW-0511">Multifunctional enzyme</keyword>
<dbReference type="GO" id="GO:0005886">
    <property type="term" value="C:plasma membrane"/>
    <property type="evidence" value="ECO:0007669"/>
    <property type="project" value="TreeGrafter"/>
</dbReference>
<gene>
    <name evidence="19" type="ORF">E7Z57_17535</name>
</gene>
<dbReference type="FunFam" id="1.10.1200.10:FF:000019">
    <property type="entry name" value="Phenolpthiocerol synthesis type-I polyketide synthase PPSA"/>
    <property type="match status" value="1"/>
</dbReference>
<accession>A0AA92EFB3</accession>
<dbReference type="InterPro" id="IPR020845">
    <property type="entry name" value="AMP-binding_CS"/>
</dbReference>
<dbReference type="InterPro" id="IPR000415">
    <property type="entry name" value="Nitroreductase-like"/>
</dbReference>
<feature type="region of interest" description="N-terminal hotdog fold" evidence="14">
    <location>
        <begin position="5951"/>
        <end position="6071"/>
    </location>
</feature>
<dbReference type="SUPFAM" id="SSF51735">
    <property type="entry name" value="NAD(P)-binding Rossmann-fold domains"/>
    <property type="match status" value="5"/>
</dbReference>
<dbReference type="Gene3D" id="3.40.47.10">
    <property type="match status" value="4"/>
</dbReference>
<dbReference type="GO" id="GO:0031177">
    <property type="term" value="F:phosphopantetheine binding"/>
    <property type="evidence" value="ECO:0007669"/>
    <property type="project" value="InterPro"/>
</dbReference>
<feature type="region of interest" description="Disordered" evidence="15">
    <location>
        <begin position="4311"/>
        <end position="4333"/>
    </location>
</feature>
<dbReference type="SMART" id="SM00823">
    <property type="entry name" value="PKS_PP"/>
    <property type="match status" value="5"/>
</dbReference>
<dbReference type="CDD" id="cd00833">
    <property type="entry name" value="PKS"/>
    <property type="match status" value="4"/>
</dbReference>
<dbReference type="GO" id="GO:0016491">
    <property type="term" value="F:oxidoreductase activity"/>
    <property type="evidence" value="ECO:0007669"/>
    <property type="project" value="InterPro"/>
</dbReference>
<dbReference type="Pfam" id="PF00550">
    <property type="entry name" value="PP-binding"/>
    <property type="match status" value="5"/>
</dbReference>